<dbReference type="Pfam" id="PF00751">
    <property type="entry name" value="DM"/>
    <property type="match status" value="1"/>
</dbReference>
<keyword evidence="4 6" id="KW-0238">DNA-binding</keyword>
<protein>
    <submittedName>
        <fullName evidence="9">DMRT C</fullName>
    </submittedName>
</protein>
<sequence length="371" mass="41256">MSESASGDENLIRSPRCARCRNHGIVSYLKGHKRYCQWKDCTCTKCSLIIERQRLMAAQVALKRDEEDAVGYREMPIEPSMMYRANTEELPPQPDRNNNMRVRSFGSSSSDPASEPKDVKPYSEGSPAKRPKLPDMEAQFPSPPEAGDDNVFYDSDVPRSEHGRTNQGVPERCTNENGGSPTTRYDVSPSNGFHQTAEQLVRGRIPPIELLTRLFPTQKRSVLELIFKGCHGNTLQAIECILPSHEKAMSILKQPEPAYVPYNPNMRPTYHATRPPYSPRSPGYAVYGQQQGYTYPILEYVSHPRCSAGRGGSTGGSEPPESPIYHVRPAAPPTENVQVGKIVGRVCSKCSVKCSTNSNFCYACGTSFKDM</sequence>
<dbReference type="FunFam" id="4.10.1040.10:FF:000001">
    <property type="entry name" value="doublesex- and mab-3-related transcription factor 1"/>
    <property type="match status" value="1"/>
</dbReference>
<dbReference type="InterPro" id="IPR026607">
    <property type="entry name" value="DMRT"/>
</dbReference>
<dbReference type="EMBL" id="JX559765">
    <property type="protein sequence ID" value="AFV47367.1"/>
    <property type="molecule type" value="mRNA"/>
</dbReference>
<dbReference type="GO" id="GO:0006355">
    <property type="term" value="P:regulation of DNA-templated transcription"/>
    <property type="evidence" value="ECO:0007669"/>
    <property type="project" value="InterPro"/>
</dbReference>
<comment type="subcellular location">
    <subcellularLocation>
        <location evidence="6">Nucleus</location>
    </subcellularLocation>
</comment>
<dbReference type="GO" id="GO:0005634">
    <property type="term" value="C:nucleus"/>
    <property type="evidence" value="ECO:0007669"/>
    <property type="project" value="UniProtKB-SubCell"/>
</dbReference>
<dbReference type="KEGG" id="nve:5501002"/>
<dbReference type="Pfam" id="PF03474">
    <property type="entry name" value="DMA"/>
    <property type="match status" value="1"/>
</dbReference>
<evidence type="ECO:0000313" key="9">
    <source>
        <dbReference type="EMBL" id="AFV47367.1"/>
    </source>
</evidence>
<evidence type="ECO:0000256" key="5">
    <source>
        <dbReference type="ARBA" id="ARBA00023242"/>
    </source>
</evidence>
<dbReference type="OrthoDB" id="6162476at2759"/>
<dbReference type="CDD" id="cd14370">
    <property type="entry name" value="CUE_DMA"/>
    <property type="match status" value="1"/>
</dbReference>
<evidence type="ECO:0000259" key="8">
    <source>
        <dbReference type="PROSITE" id="PS50809"/>
    </source>
</evidence>
<keyword evidence="2 6" id="KW-0479">Metal-binding</keyword>
<keyword evidence="5 6" id="KW-0539">Nucleus</keyword>
<keyword evidence="3 6" id="KW-0862">Zinc</keyword>
<evidence type="ECO:0000256" key="6">
    <source>
        <dbReference type="PROSITE-ProRule" id="PRU00070"/>
    </source>
</evidence>
<evidence type="ECO:0000256" key="1">
    <source>
        <dbReference type="ARBA" id="ARBA00006834"/>
    </source>
</evidence>
<feature type="compositionally biased region" description="Polar residues" evidence="7">
    <location>
        <begin position="95"/>
        <end position="112"/>
    </location>
</feature>
<evidence type="ECO:0000256" key="2">
    <source>
        <dbReference type="ARBA" id="ARBA00022723"/>
    </source>
</evidence>
<dbReference type="GO" id="GO:0043565">
    <property type="term" value="F:sequence-specific DNA binding"/>
    <property type="evidence" value="ECO:0007669"/>
    <property type="project" value="InterPro"/>
</dbReference>
<dbReference type="HOGENOM" id="CLU_211847_0_0_1"/>
<dbReference type="SUPFAM" id="SSF82927">
    <property type="entry name" value="Cysteine-rich DNA binding domain, (DM domain)"/>
    <property type="match status" value="1"/>
</dbReference>
<dbReference type="GeneID" id="5501002"/>
<reference evidence="9" key="1">
    <citation type="journal article" date="2012" name="Dev. Biol.">
        <title>The Xenopus doublesex-related gene Dmrt5 is required for olfactory placode neurogenesis.</title>
        <authorList>
            <person name="Parlier D."/>
            <person name="Moers V."/>
            <person name="Van Campenhout C."/>
            <person name="Preillon J."/>
            <person name="Leclere L."/>
            <person name="Saulnier A."/>
            <person name="Sirakov M."/>
            <person name="Busengdal H."/>
            <person name="Kricha S."/>
            <person name="Marine J.C."/>
            <person name="Rentzsch F."/>
            <person name="Bellefroid E.J."/>
        </authorList>
    </citation>
    <scope>NUCLEOTIDE SEQUENCE</scope>
</reference>
<proteinExistence type="evidence at transcript level"/>
<feature type="domain" description="DM" evidence="8">
    <location>
        <begin position="17"/>
        <end position="64"/>
    </location>
</feature>
<dbReference type="InterPro" id="IPR036407">
    <property type="entry name" value="DM_DNA-bd_sf"/>
</dbReference>
<dbReference type="InterPro" id="IPR005173">
    <property type="entry name" value="DMA"/>
</dbReference>
<evidence type="ECO:0000256" key="7">
    <source>
        <dbReference type="SAM" id="MobiDB-lite"/>
    </source>
</evidence>
<dbReference type="SMART" id="SM00301">
    <property type="entry name" value="DM"/>
    <property type="match status" value="1"/>
</dbReference>
<dbReference type="Gene3D" id="4.10.1040.10">
    <property type="entry name" value="DM DNA-binding domain"/>
    <property type="match status" value="1"/>
</dbReference>
<dbReference type="RefSeq" id="XP_032225264.2">
    <property type="nucleotide sequence ID" value="XM_032369373.2"/>
</dbReference>
<feature type="compositionally biased region" description="Polar residues" evidence="7">
    <location>
        <begin position="175"/>
        <end position="191"/>
    </location>
</feature>
<dbReference type="PANTHER" id="PTHR12322:SF53">
    <property type="entry name" value="DOUBLESEX-MAB RELATED 11E"/>
    <property type="match status" value="1"/>
</dbReference>
<evidence type="ECO:0000256" key="3">
    <source>
        <dbReference type="ARBA" id="ARBA00022833"/>
    </source>
</evidence>
<organism evidence="9">
    <name type="scientific">Nematostella vectensis</name>
    <name type="common">Starlet sea anemone</name>
    <dbReference type="NCBI Taxonomy" id="45351"/>
    <lineage>
        <taxon>Eukaryota</taxon>
        <taxon>Metazoa</taxon>
        <taxon>Cnidaria</taxon>
        <taxon>Anthozoa</taxon>
        <taxon>Hexacorallia</taxon>
        <taxon>Actiniaria</taxon>
        <taxon>Edwardsiidae</taxon>
        <taxon>Nematostella</taxon>
    </lineage>
</organism>
<comment type="similarity">
    <text evidence="1">Belongs to the DMRT family.</text>
</comment>
<feature type="region of interest" description="Disordered" evidence="7">
    <location>
        <begin position="82"/>
        <end position="191"/>
    </location>
</feature>
<dbReference type="PROSITE" id="PS50809">
    <property type="entry name" value="DM_2"/>
    <property type="match status" value="1"/>
</dbReference>
<dbReference type="InterPro" id="IPR001275">
    <property type="entry name" value="DM_DNA-bd"/>
</dbReference>
<evidence type="ECO:0000256" key="4">
    <source>
        <dbReference type="ARBA" id="ARBA00023125"/>
    </source>
</evidence>
<accession>K4NS90</accession>
<dbReference type="GO" id="GO:0046872">
    <property type="term" value="F:metal ion binding"/>
    <property type="evidence" value="ECO:0007669"/>
    <property type="project" value="UniProtKB-KW"/>
</dbReference>
<dbReference type="PROSITE" id="PS40000">
    <property type="entry name" value="DM_1"/>
    <property type="match status" value="1"/>
</dbReference>
<dbReference type="PANTHER" id="PTHR12322">
    <property type="entry name" value="DOUBLESEX AND MAB-3 RELATED TRANSCRIPTION FACTOR DMRT"/>
    <property type="match status" value="1"/>
</dbReference>
<feature type="DNA-binding region" description="DM" evidence="6">
    <location>
        <begin position="17"/>
        <end position="64"/>
    </location>
</feature>
<dbReference type="AlphaFoldDB" id="K4NS90"/>
<name>K4NS90_NEMVE</name>